<protein>
    <submittedName>
        <fullName evidence="1">Discoidin domain-containing protein</fullName>
    </submittedName>
</protein>
<dbReference type="Gene3D" id="2.60.120.260">
    <property type="entry name" value="Galactose-binding domain-like"/>
    <property type="match status" value="1"/>
</dbReference>
<dbReference type="EMBL" id="JAINUL010000001">
    <property type="protein sequence ID" value="MCC0100229.1"/>
    <property type="molecule type" value="Genomic_DNA"/>
</dbReference>
<dbReference type="RefSeq" id="WP_229343588.1">
    <property type="nucleotide sequence ID" value="NZ_JAINUL010000001.1"/>
</dbReference>
<evidence type="ECO:0000313" key="2">
    <source>
        <dbReference type="Proteomes" id="UP001520654"/>
    </source>
</evidence>
<name>A0ABS8EJ57_9ACTN</name>
<evidence type="ECO:0000313" key="1">
    <source>
        <dbReference type="EMBL" id="MCC0100229.1"/>
    </source>
</evidence>
<gene>
    <name evidence="1" type="ORF">K7B10_36725</name>
</gene>
<sequence>MTVNQLRLIEGCFVTDSSGCHRYDFWNEQFLFDGSPYTGWGSASRNASQPEFLDIDLGDVHVPLKIRLQRRPVPVIKTGFPVGLRVIVYPEQGGEKTVLDTENIHVEAGEWFEGDLEPVATRRIRVETAGVAIRPSGKYFTQIMQMQFLEA</sequence>
<organism evidence="1 2">
    <name type="scientific">Streptomyces flavotricini</name>
    <dbReference type="NCBI Taxonomy" id="66888"/>
    <lineage>
        <taxon>Bacteria</taxon>
        <taxon>Bacillati</taxon>
        <taxon>Actinomycetota</taxon>
        <taxon>Actinomycetes</taxon>
        <taxon>Kitasatosporales</taxon>
        <taxon>Streptomycetaceae</taxon>
        <taxon>Streptomyces</taxon>
    </lineage>
</organism>
<reference evidence="1 2" key="1">
    <citation type="submission" date="2021-08" db="EMBL/GenBank/DDBJ databases">
        <title>Genomic Architecture of Streptomyces flavotricini NGL1 and Streptomyces erythrochromogenes HMS4 With Differential Plant Beneficial attributes and laccase production capabilities.</title>
        <authorList>
            <person name="Salwan R."/>
            <person name="Kaur R."/>
            <person name="Sharma V."/>
        </authorList>
    </citation>
    <scope>NUCLEOTIDE SEQUENCE [LARGE SCALE GENOMIC DNA]</scope>
    <source>
        <strain evidence="1 2">NGL1</strain>
    </source>
</reference>
<keyword evidence="2" id="KW-1185">Reference proteome</keyword>
<proteinExistence type="predicted"/>
<dbReference type="InterPro" id="IPR008979">
    <property type="entry name" value="Galactose-bd-like_sf"/>
</dbReference>
<accession>A0ABS8EJ57</accession>
<comment type="caution">
    <text evidence="1">The sequence shown here is derived from an EMBL/GenBank/DDBJ whole genome shotgun (WGS) entry which is preliminary data.</text>
</comment>
<dbReference type="SUPFAM" id="SSF49785">
    <property type="entry name" value="Galactose-binding domain-like"/>
    <property type="match status" value="1"/>
</dbReference>
<dbReference type="Proteomes" id="UP001520654">
    <property type="component" value="Unassembled WGS sequence"/>
</dbReference>